<reference evidence="7 8" key="2">
    <citation type="submission" date="2015-03" db="EMBL/GenBank/DDBJ databases">
        <authorList>
            <consortium name="Pathogen Informatics"/>
        </authorList>
    </citation>
    <scope>NUCLEOTIDE SEQUENCE [LARGE SCALE GENOMIC DNA]</scope>
    <source>
        <strain evidence="3 8">D00501624</strain>
        <strain evidence="4 10">G09801536</strain>
        <strain evidence="1 12">G09901357</strain>
        <strain evidence="2 11">H09601792</strain>
        <strain evidence="7">K00500041</strain>
        <strain evidence="6 9">M09401471</strain>
    </source>
</reference>
<dbReference type="EMBL" id="CSAE01000641">
    <property type="protein sequence ID" value="COW68907.1"/>
    <property type="molecule type" value="Genomic_DNA"/>
</dbReference>
<organism evidence="5 7">
    <name type="scientific">Mycobacterium tuberculosis</name>
    <dbReference type="NCBI Taxonomy" id="1773"/>
    <lineage>
        <taxon>Bacteria</taxon>
        <taxon>Bacillati</taxon>
        <taxon>Actinomycetota</taxon>
        <taxon>Actinomycetes</taxon>
        <taxon>Mycobacteriales</taxon>
        <taxon>Mycobacteriaceae</taxon>
        <taxon>Mycobacterium</taxon>
        <taxon>Mycobacterium tuberculosis complex</taxon>
    </lineage>
</organism>
<proteinExistence type="predicted"/>
<dbReference type="EMBL" id="CQQC01000713">
    <property type="protein sequence ID" value="CNV35901.1"/>
    <property type="molecule type" value="Genomic_DNA"/>
</dbReference>
<evidence type="ECO:0000313" key="9">
    <source>
        <dbReference type="Proteomes" id="UP000044938"/>
    </source>
</evidence>
<evidence type="ECO:0000313" key="12">
    <source>
        <dbReference type="Proteomes" id="UP000048289"/>
    </source>
</evidence>
<dbReference type="Proteomes" id="UP000045842">
    <property type="component" value="Unassembled WGS sequence"/>
</dbReference>
<reference evidence="5" key="1">
    <citation type="submission" date="2015-03" db="EMBL/GenBank/DDBJ databases">
        <authorList>
            <person name="Murphy D."/>
        </authorList>
    </citation>
    <scope>NUCLEOTIDE SEQUENCE [LARGE SCALE GENOMIC DNA]</scope>
    <source>
        <strain evidence="5">K00500041</strain>
    </source>
</reference>
<evidence type="ECO:0000313" key="5">
    <source>
        <dbReference type="EMBL" id="COW68907.1"/>
    </source>
</evidence>
<dbReference type="EMBL" id="CSAD01000802">
    <property type="protein sequence ID" value="COW44086.1"/>
    <property type="molecule type" value="Genomic_DNA"/>
</dbReference>
<dbReference type="EMBL" id="CSAJ01000822">
    <property type="protein sequence ID" value="COX25732.1"/>
    <property type="molecule type" value="Genomic_DNA"/>
</dbReference>
<protein>
    <submittedName>
        <fullName evidence="5">Uncharacterized protein</fullName>
    </submittedName>
</protein>
<dbReference type="Proteomes" id="UP000044938">
    <property type="component" value="Unassembled WGS sequence"/>
</dbReference>
<evidence type="ECO:0000313" key="6">
    <source>
        <dbReference type="EMBL" id="COX25732.1"/>
    </source>
</evidence>
<sequence>MGTTPDVPTDVAVHPDGLERHWQIAGFRRPRDLAVGYRGTHALQCRIQYHGVQPIPGMARRLVGNADLGFRGTIGQAHDPA</sequence>
<dbReference type="EMBL" id="CFOE01000656">
    <property type="protein sequence ID" value="CFE44379.1"/>
    <property type="molecule type" value="Genomic_DNA"/>
</dbReference>
<evidence type="ECO:0000313" key="8">
    <source>
        <dbReference type="Proteomes" id="UP000039217"/>
    </source>
</evidence>
<evidence type="ECO:0000313" key="10">
    <source>
        <dbReference type="Proteomes" id="UP000045842"/>
    </source>
</evidence>
<dbReference type="Proteomes" id="UP000048289">
    <property type="component" value="Unassembled WGS sequence"/>
</dbReference>
<dbReference type="Proteomes" id="UP000039217">
    <property type="component" value="Unassembled WGS sequence"/>
</dbReference>
<evidence type="ECO:0000313" key="1">
    <source>
        <dbReference type="EMBL" id="CFE44379.1"/>
    </source>
</evidence>
<name>A0A0T9YIV5_MYCTX</name>
<dbReference type="Proteomes" id="UP000046947">
    <property type="component" value="Unassembled WGS sequence"/>
</dbReference>
<evidence type="ECO:0000313" key="11">
    <source>
        <dbReference type="Proteomes" id="UP000046947"/>
    </source>
</evidence>
<dbReference type="EMBL" id="CFOH01000651">
    <property type="protein sequence ID" value="CFE64503.1"/>
    <property type="molecule type" value="Genomic_DNA"/>
</dbReference>
<dbReference type="AlphaFoldDB" id="A0A0T9YIV5"/>
<gene>
    <name evidence="3" type="ORF">ERS007661_02161</name>
    <name evidence="4" type="ORF">ERS007679_03863</name>
    <name evidence="1" type="ORF">ERS007681_03619</name>
    <name evidence="2" type="ORF">ERS007688_03195</name>
    <name evidence="5" type="ORF">ERS007703_04051</name>
    <name evidence="6" type="ORF">ERS007720_04172</name>
</gene>
<dbReference type="Proteomes" id="UP000038802">
    <property type="component" value="Unassembled WGS sequence"/>
</dbReference>
<evidence type="ECO:0000313" key="3">
    <source>
        <dbReference type="EMBL" id="CNV35901.1"/>
    </source>
</evidence>
<evidence type="ECO:0000313" key="2">
    <source>
        <dbReference type="EMBL" id="CFE64503.1"/>
    </source>
</evidence>
<evidence type="ECO:0000313" key="4">
    <source>
        <dbReference type="EMBL" id="COW44086.1"/>
    </source>
</evidence>
<evidence type="ECO:0000313" key="7">
    <source>
        <dbReference type="Proteomes" id="UP000038802"/>
    </source>
</evidence>
<accession>A0A0T9YIV5</accession>